<protein>
    <submittedName>
        <fullName evidence="2">Protein NLP5-like</fullName>
    </submittedName>
</protein>
<dbReference type="PANTHER" id="PTHR32002:SF62">
    <property type="entry name" value="PROTEIN NLP6-LIKE ISOFORM X1"/>
    <property type="match status" value="1"/>
</dbReference>
<dbReference type="RefSeq" id="XP_071906284.1">
    <property type="nucleotide sequence ID" value="XM_072050183.1"/>
</dbReference>
<gene>
    <name evidence="2" type="primary">LOC140007493</name>
</gene>
<organism evidence="1 2">
    <name type="scientific">Coffea arabica</name>
    <name type="common">Arabian coffee</name>
    <dbReference type="NCBI Taxonomy" id="13443"/>
    <lineage>
        <taxon>Eukaryota</taxon>
        <taxon>Viridiplantae</taxon>
        <taxon>Streptophyta</taxon>
        <taxon>Embryophyta</taxon>
        <taxon>Tracheophyta</taxon>
        <taxon>Spermatophyta</taxon>
        <taxon>Magnoliopsida</taxon>
        <taxon>eudicotyledons</taxon>
        <taxon>Gunneridae</taxon>
        <taxon>Pentapetalae</taxon>
        <taxon>asterids</taxon>
        <taxon>lamiids</taxon>
        <taxon>Gentianales</taxon>
        <taxon>Rubiaceae</taxon>
        <taxon>Ixoroideae</taxon>
        <taxon>Gardenieae complex</taxon>
        <taxon>Bertiereae - Coffeeae clade</taxon>
        <taxon>Coffeeae</taxon>
        <taxon>Coffea</taxon>
    </lineage>
</organism>
<evidence type="ECO:0000313" key="2">
    <source>
        <dbReference type="RefSeq" id="XP_071906284.1"/>
    </source>
</evidence>
<reference evidence="2" key="1">
    <citation type="submission" date="2025-08" db="UniProtKB">
        <authorList>
            <consortium name="RefSeq"/>
        </authorList>
    </citation>
    <scope>IDENTIFICATION</scope>
    <source>
        <tissue evidence="2">Leaves</tissue>
    </source>
</reference>
<name>A0ABM4UG69_COFAR</name>
<accession>A0ABM4UG69</accession>
<keyword evidence="1" id="KW-1185">Reference proteome</keyword>
<proteinExistence type="predicted"/>
<dbReference type="InterPro" id="IPR045012">
    <property type="entry name" value="NLP"/>
</dbReference>
<dbReference type="Proteomes" id="UP001652660">
    <property type="component" value="Chromosome 5c"/>
</dbReference>
<sequence length="186" mass="21315">MVQFWAPFTVGGRLLLKTSDHPFGLTSLRKGFCSYRKLCLNYSYVVDEEAAEEYNHHGGGRLGKDPPSHVFQTGLPEYSPDIKFYSNQEFPLRDDAIHRGMKYYLAVPVFEPDGSQDCIGVLEFLYNPHLFPMQKLTTFVRVISATLKAVELRTSDYYYHLDMENDLANVRCRCSIIKISSNSILN</sequence>
<evidence type="ECO:0000313" key="1">
    <source>
        <dbReference type="Proteomes" id="UP001652660"/>
    </source>
</evidence>
<dbReference type="PANTHER" id="PTHR32002">
    <property type="entry name" value="PROTEIN NLP8"/>
    <property type="match status" value="1"/>
</dbReference>
<dbReference type="GeneID" id="140007493"/>